<evidence type="ECO:0000313" key="1">
    <source>
        <dbReference type="EMBL" id="MBB4735620.1"/>
    </source>
</evidence>
<reference evidence="1 2" key="1">
    <citation type="submission" date="2020-08" db="EMBL/GenBank/DDBJ databases">
        <title>Sequencing the genomes of 1000 actinobacteria strains.</title>
        <authorList>
            <person name="Klenk H.-P."/>
        </authorList>
    </citation>
    <scope>NUCLEOTIDE SEQUENCE [LARGE SCALE GENOMIC DNA]</scope>
    <source>
        <strain evidence="1 2">DSM 23974</strain>
    </source>
</reference>
<keyword evidence="1" id="KW-0255">Endonuclease</keyword>
<dbReference type="EMBL" id="JACHNA010000001">
    <property type="protein sequence ID" value="MBB4735620.1"/>
    <property type="molecule type" value="Genomic_DNA"/>
</dbReference>
<dbReference type="GO" id="GO:0004519">
    <property type="term" value="F:endonuclease activity"/>
    <property type="evidence" value="ECO:0007669"/>
    <property type="project" value="UniProtKB-KW"/>
</dbReference>
<keyword evidence="1" id="KW-0378">Hydrolase</keyword>
<keyword evidence="2" id="KW-1185">Reference proteome</keyword>
<evidence type="ECO:0000313" key="2">
    <source>
        <dbReference type="Proteomes" id="UP000540191"/>
    </source>
</evidence>
<sequence>MSDVFRGVVTLDLGTPIGSAAGLRRPAVVVTAGVVLQGGPNVIQLVSLIGGAVHRPRRE</sequence>
<dbReference type="AlphaFoldDB" id="A0A7W7GP04"/>
<keyword evidence="1" id="KW-0540">Nuclease</keyword>
<dbReference type="Proteomes" id="UP000540191">
    <property type="component" value="Unassembled WGS sequence"/>
</dbReference>
<comment type="caution">
    <text evidence="1">The sequence shown here is derived from an EMBL/GenBank/DDBJ whole genome shotgun (WGS) entry which is preliminary data.</text>
</comment>
<protein>
    <submittedName>
        <fullName evidence="1">mRNA-degrading endonuclease toxin of MazEF toxin-antitoxin module</fullName>
    </submittedName>
</protein>
<gene>
    <name evidence="1" type="ORF">HDA30_001128</name>
</gene>
<name>A0A7W7GP04_9MICC</name>
<accession>A0A7W7GP04</accession>
<organism evidence="1 2">
    <name type="scientific">Micrococcus cohnii</name>
    <dbReference type="NCBI Taxonomy" id="993416"/>
    <lineage>
        <taxon>Bacteria</taxon>
        <taxon>Bacillati</taxon>
        <taxon>Actinomycetota</taxon>
        <taxon>Actinomycetes</taxon>
        <taxon>Micrococcales</taxon>
        <taxon>Micrococcaceae</taxon>
        <taxon>Micrococcus</taxon>
    </lineage>
</organism>
<proteinExistence type="predicted"/>